<keyword evidence="5" id="KW-1185">Reference proteome</keyword>
<dbReference type="GO" id="GO:0004252">
    <property type="term" value="F:serine-type endopeptidase activity"/>
    <property type="evidence" value="ECO:0007669"/>
    <property type="project" value="InterPro"/>
</dbReference>
<dbReference type="PRINTS" id="PR00722">
    <property type="entry name" value="CHYMOTRYPSIN"/>
</dbReference>
<feature type="domain" description="Peptidase S1" evidence="3">
    <location>
        <begin position="17"/>
        <end position="229"/>
    </location>
</feature>
<dbReference type="PROSITE" id="PS50240">
    <property type="entry name" value="TRYPSIN_DOM"/>
    <property type="match status" value="1"/>
</dbReference>
<dbReference type="InterPro" id="IPR043504">
    <property type="entry name" value="Peptidase_S1_PA_chymotrypsin"/>
</dbReference>
<dbReference type="Pfam" id="PF00089">
    <property type="entry name" value="Trypsin"/>
    <property type="match status" value="1"/>
</dbReference>
<comment type="similarity">
    <text evidence="2">Belongs to the peptidase S1 family. CLIP subfamily.</text>
</comment>
<dbReference type="SUPFAM" id="SSF50494">
    <property type="entry name" value="Trypsin-like serine proteases"/>
    <property type="match status" value="1"/>
</dbReference>
<dbReference type="Gene3D" id="2.40.10.10">
    <property type="entry name" value="Trypsin-like serine proteases"/>
    <property type="match status" value="2"/>
</dbReference>
<proteinExistence type="inferred from homology"/>
<dbReference type="InterPro" id="IPR051487">
    <property type="entry name" value="Ser/Thr_Proteases_Immune/Dev"/>
</dbReference>
<comment type="caution">
    <text evidence="4">The sequence shown here is derived from an EMBL/GenBank/DDBJ whole genome shotgun (WGS) entry which is preliminary data.</text>
</comment>
<sequence>ECGVPDSQHSTKVVGRIVGGNAMKPGESPWTAAIVKKNSNRPFCGASLLNNLYLLTAAHCVLNQTRKTRDAGLGLNDENVGNKTTEVFFDVLLNEHDISLTNEIAGGTIRAKVKSVIIHPKYNNVTFDFDAALIRLAEPVDFNPPEVTRSSSSSRKYRYPYSSFDFHSLVKRKKRFILPEIQARAIPPKPIPVCLPEAGEEYGRNGKNIHLENDYAVVTGWGLVAEGKF</sequence>
<dbReference type="AlphaFoldDB" id="A0A1D2N1Z6"/>
<dbReference type="PROSITE" id="PS00134">
    <property type="entry name" value="TRYPSIN_HIS"/>
    <property type="match status" value="1"/>
</dbReference>
<accession>A0A1D2N1Z6</accession>
<dbReference type="GO" id="GO:0006508">
    <property type="term" value="P:proteolysis"/>
    <property type="evidence" value="ECO:0007669"/>
    <property type="project" value="InterPro"/>
</dbReference>
<dbReference type="PANTHER" id="PTHR24256">
    <property type="entry name" value="TRYPTASE-RELATED"/>
    <property type="match status" value="1"/>
</dbReference>
<feature type="non-terminal residue" evidence="4">
    <location>
        <position position="1"/>
    </location>
</feature>
<evidence type="ECO:0000259" key="3">
    <source>
        <dbReference type="PROSITE" id="PS50240"/>
    </source>
</evidence>
<gene>
    <name evidence="4" type="ORF">Ocin01_07383</name>
</gene>
<dbReference type="Proteomes" id="UP000094527">
    <property type="component" value="Unassembled WGS sequence"/>
</dbReference>
<evidence type="ECO:0000256" key="1">
    <source>
        <dbReference type="ARBA" id="ARBA00023157"/>
    </source>
</evidence>
<dbReference type="InterPro" id="IPR009003">
    <property type="entry name" value="Peptidase_S1_PA"/>
</dbReference>
<dbReference type="InterPro" id="IPR018114">
    <property type="entry name" value="TRYPSIN_HIS"/>
</dbReference>
<dbReference type="InterPro" id="IPR001254">
    <property type="entry name" value="Trypsin_dom"/>
</dbReference>
<keyword evidence="1" id="KW-1015">Disulfide bond</keyword>
<dbReference type="STRING" id="48709.A0A1D2N1Z6"/>
<name>A0A1D2N1Z6_ORCCI</name>
<evidence type="ECO:0000313" key="5">
    <source>
        <dbReference type="Proteomes" id="UP000094527"/>
    </source>
</evidence>
<dbReference type="OrthoDB" id="10012881at2759"/>
<dbReference type="InterPro" id="IPR001314">
    <property type="entry name" value="Peptidase_S1A"/>
</dbReference>
<protein>
    <submittedName>
        <fullName evidence="4">Coagulation factor X</fullName>
    </submittedName>
</protein>
<evidence type="ECO:0000256" key="2">
    <source>
        <dbReference type="ARBA" id="ARBA00024195"/>
    </source>
</evidence>
<dbReference type="EMBL" id="LJIJ01000289">
    <property type="protein sequence ID" value="ODM99292.1"/>
    <property type="molecule type" value="Genomic_DNA"/>
</dbReference>
<dbReference type="SMART" id="SM00020">
    <property type="entry name" value="Tryp_SPc"/>
    <property type="match status" value="1"/>
</dbReference>
<reference evidence="4 5" key="1">
    <citation type="journal article" date="2016" name="Genome Biol. Evol.">
        <title>Gene Family Evolution Reflects Adaptation to Soil Environmental Stressors in the Genome of the Collembolan Orchesella cincta.</title>
        <authorList>
            <person name="Faddeeva-Vakhrusheva A."/>
            <person name="Derks M.F."/>
            <person name="Anvar S.Y."/>
            <person name="Agamennone V."/>
            <person name="Suring W."/>
            <person name="Smit S."/>
            <person name="van Straalen N.M."/>
            <person name="Roelofs D."/>
        </authorList>
    </citation>
    <scope>NUCLEOTIDE SEQUENCE [LARGE SCALE GENOMIC DNA]</scope>
    <source>
        <tissue evidence="4">Mixed pool</tissue>
    </source>
</reference>
<organism evidence="4 5">
    <name type="scientific">Orchesella cincta</name>
    <name type="common">Springtail</name>
    <name type="synonym">Podura cincta</name>
    <dbReference type="NCBI Taxonomy" id="48709"/>
    <lineage>
        <taxon>Eukaryota</taxon>
        <taxon>Metazoa</taxon>
        <taxon>Ecdysozoa</taxon>
        <taxon>Arthropoda</taxon>
        <taxon>Hexapoda</taxon>
        <taxon>Collembola</taxon>
        <taxon>Entomobryomorpha</taxon>
        <taxon>Entomobryoidea</taxon>
        <taxon>Orchesellidae</taxon>
        <taxon>Orchesellinae</taxon>
        <taxon>Orchesella</taxon>
    </lineage>
</organism>
<evidence type="ECO:0000313" key="4">
    <source>
        <dbReference type="EMBL" id="ODM99292.1"/>
    </source>
</evidence>